<evidence type="ECO:0000256" key="1">
    <source>
        <dbReference type="ARBA" id="ARBA00022553"/>
    </source>
</evidence>
<dbReference type="Pfam" id="PF00072">
    <property type="entry name" value="Response_reg"/>
    <property type="match status" value="1"/>
</dbReference>
<evidence type="ECO:0000259" key="4">
    <source>
        <dbReference type="PROSITE" id="PS50043"/>
    </source>
</evidence>
<dbReference type="SMART" id="SM00421">
    <property type="entry name" value="HTH_LUXR"/>
    <property type="match status" value="1"/>
</dbReference>
<proteinExistence type="predicted"/>
<dbReference type="PANTHER" id="PTHR43214:SF43">
    <property type="entry name" value="TWO-COMPONENT RESPONSE REGULATOR"/>
    <property type="match status" value="1"/>
</dbReference>
<feature type="modified residue" description="4-aspartylphosphate" evidence="3">
    <location>
        <position position="54"/>
    </location>
</feature>
<dbReference type="InterPro" id="IPR039420">
    <property type="entry name" value="WalR-like"/>
</dbReference>
<dbReference type="GO" id="GO:0000160">
    <property type="term" value="P:phosphorelay signal transduction system"/>
    <property type="evidence" value="ECO:0007669"/>
    <property type="project" value="InterPro"/>
</dbReference>
<dbReference type="RefSeq" id="WP_182458780.1">
    <property type="nucleotide sequence ID" value="NZ_CP059732.1"/>
</dbReference>
<evidence type="ECO:0000313" key="7">
    <source>
        <dbReference type="Proteomes" id="UP000515369"/>
    </source>
</evidence>
<dbReference type="EMBL" id="CP059732">
    <property type="protein sequence ID" value="QMW01498.1"/>
    <property type="molecule type" value="Genomic_DNA"/>
</dbReference>
<dbReference type="Gene3D" id="1.10.10.10">
    <property type="entry name" value="Winged helix-like DNA-binding domain superfamily/Winged helix DNA-binding domain"/>
    <property type="match status" value="1"/>
</dbReference>
<dbReference type="PROSITE" id="PS50110">
    <property type="entry name" value="RESPONSE_REGULATORY"/>
    <property type="match status" value="1"/>
</dbReference>
<dbReference type="InterPro" id="IPR058245">
    <property type="entry name" value="NreC/VraR/RcsB-like_REC"/>
</dbReference>
<dbReference type="AlphaFoldDB" id="A0A7G5GRK6"/>
<evidence type="ECO:0000256" key="2">
    <source>
        <dbReference type="ARBA" id="ARBA00023125"/>
    </source>
</evidence>
<keyword evidence="1 3" id="KW-0597">Phosphoprotein</keyword>
<evidence type="ECO:0000313" key="6">
    <source>
        <dbReference type="EMBL" id="QMW01498.1"/>
    </source>
</evidence>
<dbReference type="Proteomes" id="UP000515369">
    <property type="component" value="Chromosome"/>
</dbReference>
<gene>
    <name evidence="6" type="ORF">H3H32_26580</name>
</gene>
<dbReference type="GO" id="GO:0003677">
    <property type="term" value="F:DNA binding"/>
    <property type="evidence" value="ECO:0007669"/>
    <property type="project" value="UniProtKB-KW"/>
</dbReference>
<dbReference type="Gene3D" id="3.40.50.2300">
    <property type="match status" value="1"/>
</dbReference>
<dbReference type="SUPFAM" id="SSF52172">
    <property type="entry name" value="CheY-like"/>
    <property type="match status" value="1"/>
</dbReference>
<evidence type="ECO:0000259" key="5">
    <source>
        <dbReference type="PROSITE" id="PS50110"/>
    </source>
</evidence>
<keyword evidence="2" id="KW-0238">DNA-binding</keyword>
<keyword evidence="7" id="KW-1185">Reference proteome</keyword>
<evidence type="ECO:0000256" key="3">
    <source>
        <dbReference type="PROSITE-ProRule" id="PRU00169"/>
    </source>
</evidence>
<sequence length="213" mass="24478">MTIAVVDDHRLLAQALSDLIQKFDGYDSLFVADNGRQLIGYLNRQQIPDLILLDLNMPEMDGFETAHYLQQHYPQVKIIALSMLDREEHVAKMVRYGVRGYLQKGCRPSELRIALDEVSQKGYYYSEFLTTRLIRNLTPGEPGNHTGIPQLSEREIEFLRLSRSDLTYVEIADKMCVAPRTVDGYRESLFQKMNVKSRTGMVLEGLRHGLIEL</sequence>
<reference evidence="6 7" key="1">
    <citation type="submission" date="2020-07" db="EMBL/GenBank/DDBJ databases">
        <title>Spirosoma foliorum sp. nov., isolated from the leaves on the Nejang mountain Korea, Republic of.</title>
        <authorList>
            <person name="Ho H."/>
            <person name="Lee Y.-J."/>
            <person name="Nurcahyanto D.-A."/>
            <person name="Kim S.-G."/>
        </authorList>
    </citation>
    <scope>NUCLEOTIDE SEQUENCE [LARGE SCALE GENOMIC DNA]</scope>
    <source>
        <strain evidence="6 7">PL0136</strain>
    </source>
</reference>
<organism evidence="6 7">
    <name type="scientific">Spirosoma foliorum</name>
    <dbReference type="NCBI Taxonomy" id="2710596"/>
    <lineage>
        <taxon>Bacteria</taxon>
        <taxon>Pseudomonadati</taxon>
        <taxon>Bacteroidota</taxon>
        <taxon>Cytophagia</taxon>
        <taxon>Cytophagales</taxon>
        <taxon>Cytophagaceae</taxon>
        <taxon>Spirosoma</taxon>
    </lineage>
</organism>
<accession>A0A7G5GRK6</accession>
<dbReference type="InterPro" id="IPR000792">
    <property type="entry name" value="Tscrpt_reg_LuxR_C"/>
</dbReference>
<dbReference type="SMART" id="SM00448">
    <property type="entry name" value="REC"/>
    <property type="match status" value="1"/>
</dbReference>
<dbReference type="PROSITE" id="PS00622">
    <property type="entry name" value="HTH_LUXR_1"/>
    <property type="match status" value="1"/>
</dbReference>
<dbReference type="CDD" id="cd17535">
    <property type="entry name" value="REC_NarL-like"/>
    <property type="match status" value="1"/>
</dbReference>
<feature type="domain" description="HTH luxR-type" evidence="4">
    <location>
        <begin position="144"/>
        <end position="209"/>
    </location>
</feature>
<dbReference type="GO" id="GO:0006355">
    <property type="term" value="P:regulation of DNA-templated transcription"/>
    <property type="evidence" value="ECO:0007669"/>
    <property type="project" value="InterPro"/>
</dbReference>
<dbReference type="Pfam" id="PF00196">
    <property type="entry name" value="GerE"/>
    <property type="match status" value="1"/>
</dbReference>
<dbReference type="InterPro" id="IPR011006">
    <property type="entry name" value="CheY-like_superfamily"/>
</dbReference>
<protein>
    <submittedName>
        <fullName evidence="6">Response regulator transcription factor</fullName>
    </submittedName>
</protein>
<dbReference type="CDD" id="cd06170">
    <property type="entry name" value="LuxR_C_like"/>
    <property type="match status" value="1"/>
</dbReference>
<dbReference type="KEGG" id="sfol:H3H32_26580"/>
<dbReference type="PROSITE" id="PS50043">
    <property type="entry name" value="HTH_LUXR_2"/>
    <property type="match status" value="1"/>
</dbReference>
<feature type="domain" description="Response regulatory" evidence="5">
    <location>
        <begin position="2"/>
        <end position="119"/>
    </location>
</feature>
<dbReference type="PANTHER" id="PTHR43214">
    <property type="entry name" value="TWO-COMPONENT RESPONSE REGULATOR"/>
    <property type="match status" value="1"/>
</dbReference>
<name>A0A7G5GRK6_9BACT</name>
<dbReference type="InterPro" id="IPR036388">
    <property type="entry name" value="WH-like_DNA-bd_sf"/>
</dbReference>
<dbReference type="InterPro" id="IPR001789">
    <property type="entry name" value="Sig_transdc_resp-reg_receiver"/>
</dbReference>